<accession>A0A4S5CK02</accession>
<comment type="caution">
    <text evidence="1">The sequence shown here is derived from an EMBL/GenBank/DDBJ whole genome shotgun (WGS) entry which is preliminary data.</text>
</comment>
<gene>
    <name evidence="1" type="ORF">E8Q35_07110</name>
</gene>
<dbReference type="AlphaFoldDB" id="A0A4S5CK02"/>
<dbReference type="EMBL" id="SSUX01000004">
    <property type="protein sequence ID" value="THJ46059.1"/>
    <property type="molecule type" value="Genomic_DNA"/>
</dbReference>
<evidence type="ECO:0008006" key="3">
    <source>
        <dbReference type="Google" id="ProtNLM"/>
    </source>
</evidence>
<protein>
    <recommendedName>
        <fullName evidence="3">Primosomal protein N C-terminal domain-containing protein</fullName>
    </recommendedName>
</protein>
<dbReference type="Proteomes" id="UP000309618">
    <property type="component" value="Unassembled WGS sequence"/>
</dbReference>
<evidence type="ECO:0000313" key="2">
    <source>
        <dbReference type="Proteomes" id="UP000309618"/>
    </source>
</evidence>
<sequence length="134" mass="15325">MRFISIKPAADRAVATASVATRAHPLLSRLGRGMLPRWLVGKQRQHHYRLQIRCEDRADMEQVLDLVNHTLQPAGLQPMQSMKPGRGGGRELVLNLQCTPPQRRYLVQFVHQVGVAHPVRWQLRPRIDCDPELN</sequence>
<reference evidence="1 2" key="1">
    <citation type="submission" date="2019-04" db="EMBL/GenBank/DDBJ databases">
        <title>Comparative genomics of Aeromonas veronii strains pathogenic to fish.</title>
        <authorList>
            <person name="Cascarano M.C."/>
            <person name="Smyrli M."/>
            <person name="Katharios P."/>
        </authorList>
    </citation>
    <scope>NUCLEOTIDE SEQUENCE [LARGE SCALE GENOMIC DNA]</scope>
    <source>
        <strain evidence="1 2">XU1</strain>
    </source>
</reference>
<proteinExistence type="predicted"/>
<name>A0A4S5CK02_AERVE</name>
<organism evidence="1 2">
    <name type="scientific">Aeromonas veronii</name>
    <dbReference type="NCBI Taxonomy" id="654"/>
    <lineage>
        <taxon>Bacteria</taxon>
        <taxon>Pseudomonadati</taxon>
        <taxon>Pseudomonadota</taxon>
        <taxon>Gammaproteobacteria</taxon>
        <taxon>Aeromonadales</taxon>
        <taxon>Aeromonadaceae</taxon>
        <taxon>Aeromonas</taxon>
    </lineage>
</organism>
<evidence type="ECO:0000313" key="1">
    <source>
        <dbReference type="EMBL" id="THJ46059.1"/>
    </source>
</evidence>
<dbReference type="RefSeq" id="WP_047439152.1">
    <property type="nucleotide sequence ID" value="NZ_NKVZ01000003.1"/>
</dbReference>